<evidence type="ECO:0000313" key="1">
    <source>
        <dbReference type="EMBL" id="KAL3657972.1"/>
    </source>
</evidence>
<organism evidence="1 2">
    <name type="scientific">Phytophthora oleae</name>
    <dbReference type="NCBI Taxonomy" id="2107226"/>
    <lineage>
        <taxon>Eukaryota</taxon>
        <taxon>Sar</taxon>
        <taxon>Stramenopiles</taxon>
        <taxon>Oomycota</taxon>
        <taxon>Peronosporomycetes</taxon>
        <taxon>Peronosporales</taxon>
        <taxon>Peronosporaceae</taxon>
        <taxon>Phytophthora</taxon>
    </lineage>
</organism>
<evidence type="ECO:0008006" key="3">
    <source>
        <dbReference type="Google" id="ProtNLM"/>
    </source>
</evidence>
<accession>A0ABD3EUJ2</accession>
<gene>
    <name evidence="1" type="ORF">V7S43_017021</name>
</gene>
<reference evidence="1 2" key="1">
    <citation type="submission" date="2024-09" db="EMBL/GenBank/DDBJ databases">
        <title>Genome sequencing and assembly of Phytophthora oleae, isolate VK10A, causative agent of rot of olive drupes.</title>
        <authorList>
            <person name="Conti Taguali S."/>
            <person name="Riolo M."/>
            <person name="La Spada F."/>
            <person name="Cacciola S.O."/>
            <person name="Dionisio G."/>
        </authorList>
    </citation>
    <scope>NUCLEOTIDE SEQUENCE [LARGE SCALE GENOMIC DNA]</scope>
    <source>
        <strain evidence="1 2">VK10A</strain>
    </source>
</reference>
<comment type="caution">
    <text evidence="1">The sequence shown here is derived from an EMBL/GenBank/DDBJ whole genome shotgun (WGS) entry which is preliminary data.</text>
</comment>
<dbReference type="EMBL" id="JBIMZQ010000058">
    <property type="protein sequence ID" value="KAL3657972.1"/>
    <property type="molecule type" value="Genomic_DNA"/>
</dbReference>
<name>A0ABD3EUJ2_9STRA</name>
<dbReference type="AlphaFoldDB" id="A0ABD3EUJ2"/>
<proteinExistence type="predicted"/>
<sequence>MDHAPRSHHDAFTPAQVSGFCHDDRDEVILEYFRCRCGAVWNHTRRNSYSNLMQHVKREHSVYESVMVEASTTETGSLLDSTNRLALSIYVRLDFILPNNLVLRAMHMGVHLVAMLPQIN</sequence>
<evidence type="ECO:0000313" key="2">
    <source>
        <dbReference type="Proteomes" id="UP001632037"/>
    </source>
</evidence>
<keyword evidence="2" id="KW-1185">Reference proteome</keyword>
<protein>
    <recommendedName>
        <fullName evidence="3">BED-type domain-containing protein</fullName>
    </recommendedName>
</protein>
<dbReference type="Proteomes" id="UP001632037">
    <property type="component" value="Unassembled WGS sequence"/>
</dbReference>